<dbReference type="HAMAP" id="MF_00311">
    <property type="entry name" value="ATP_synth_E_arch"/>
    <property type="match status" value="1"/>
</dbReference>
<organism evidence="6 7">
    <name type="scientific">Aerophobetes bacterium</name>
    <dbReference type="NCBI Taxonomy" id="2030807"/>
    <lineage>
        <taxon>Bacteria</taxon>
        <taxon>Candidatus Aerophobota</taxon>
    </lineage>
</organism>
<dbReference type="AlphaFoldDB" id="A0A662DI42"/>
<dbReference type="GO" id="GO:0033178">
    <property type="term" value="C:proton-transporting two-sector ATPase complex, catalytic domain"/>
    <property type="evidence" value="ECO:0007669"/>
    <property type="project" value="InterPro"/>
</dbReference>
<dbReference type="GO" id="GO:0042777">
    <property type="term" value="P:proton motive force-driven plasma membrane ATP synthesis"/>
    <property type="evidence" value="ECO:0007669"/>
    <property type="project" value="UniProtKB-UniRule"/>
</dbReference>
<dbReference type="InterPro" id="IPR002842">
    <property type="entry name" value="ATPase_V1_Esu"/>
</dbReference>
<protein>
    <recommendedName>
        <fullName evidence="4">V-type proton ATPase subunit E</fullName>
    </recommendedName>
    <alternativeName>
        <fullName evidence="4">V-ATPase subunit E</fullName>
    </alternativeName>
</protein>
<reference evidence="6 7" key="1">
    <citation type="submission" date="2018-06" db="EMBL/GenBank/DDBJ databases">
        <title>Extensive metabolic versatility and redundancy in microbially diverse, dynamic hydrothermal sediments.</title>
        <authorList>
            <person name="Dombrowski N."/>
            <person name="Teske A."/>
            <person name="Baker B.J."/>
        </authorList>
    </citation>
    <scope>NUCLEOTIDE SEQUENCE [LARGE SCALE GENOMIC DNA]</scope>
    <source>
        <strain evidence="6">B3_G15</strain>
    </source>
</reference>
<dbReference type="EMBL" id="QMQA01000074">
    <property type="protein sequence ID" value="RLE13832.1"/>
    <property type="molecule type" value="Genomic_DNA"/>
</dbReference>
<dbReference type="InterPro" id="IPR028987">
    <property type="entry name" value="ATP_synth_B-like_membr_sf"/>
</dbReference>
<keyword evidence="4" id="KW-0066">ATP synthesis</keyword>
<gene>
    <name evidence="4" type="primary">atpE</name>
    <name evidence="6" type="ORF">DRJ04_03530</name>
</gene>
<dbReference type="SUPFAM" id="SSF160527">
    <property type="entry name" value="V-type ATPase subunit E-like"/>
    <property type="match status" value="1"/>
</dbReference>
<dbReference type="SUPFAM" id="SSF81573">
    <property type="entry name" value="F1F0 ATP synthase subunit B, membrane domain"/>
    <property type="match status" value="1"/>
</dbReference>
<evidence type="ECO:0000313" key="7">
    <source>
        <dbReference type="Proteomes" id="UP000280417"/>
    </source>
</evidence>
<dbReference type="GO" id="GO:0005524">
    <property type="term" value="F:ATP binding"/>
    <property type="evidence" value="ECO:0007669"/>
    <property type="project" value="UniProtKB-UniRule"/>
</dbReference>
<evidence type="ECO:0000256" key="4">
    <source>
        <dbReference type="HAMAP-Rule" id="MF_00311"/>
    </source>
</evidence>
<evidence type="ECO:0000256" key="5">
    <source>
        <dbReference type="SAM" id="Coils"/>
    </source>
</evidence>
<dbReference type="GO" id="GO:0046933">
    <property type="term" value="F:proton-transporting ATP synthase activity, rotational mechanism"/>
    <property type="evidence" value="ECO:0007669"/>
    <property type="project" value="UniProtKB-UniRule"/>
</dbReference>
<comment type="function">
    <text evidence="4">Produces ATP from ADP in the presence of a proton gradient across the membrane.</text>
</comment>
<name>A0A662DI42_UNCAE</name>
<proteinExistence type="inferred from homology"/>
<evidence type="ECO:0000256" key="1">
    <source>
        <dbReference type="ARBA" id="ARBA00005901"/>
    </source>
</evidence>
<feature type="coiled-coil region" evidence="5">
    <location>
        <begin position="7"/>
        <end position="72"/>
    </location>
</feature>
<keyword evidence="2 4" id="KW-0813">Transport</keyword>
<sequence length="198" mass="23404">MGLDEILKSIDEKVKQEVNEVEKEAEEQKERILEEAKKRAQERKKQIIQETKRQIEDEVRRKMIKVRREERKKILTLKSEIMSEVFQEAKDRFLNLEKKEYLSLMRDALVASIKHGDEEVLISPQDKELVDQDFIREIEKAVREKGKAPRLKFTFSLNEKERGFIVKSKDVLVNSTISTLFSVLKDEEEIEVARLLFG</sequence>
<evidence type="ECO:0000313" key="6">
    <source>
        <dbReference type="EMBL" id="RLE13832.1"/>
    </source>
</evidence>
<dbReference type="Gene3D" id="1.20.5.620">
    <property type="entry name" value="F1F0 ATP synthase subunit B, membrane domain"/>
    <property type="match status" value="1"/>
</dbReference>
<comment type="caution">
    <text evidence="6">The sequence shown here is derived from an EMBL/GenBank/DDBJ whole genome shotgun (WGS) entry which is preliminary data.</text>
</comment>
<evidence type="ECO:0000256" key="3">
    <source>
        <dbReference type="ARBA" id="ARBA00023065"/>
    </source>
</evidence>
<evidence type="ECO:0000256" key="2">
    <source>
        <dbReference type="ARBA" id="ARBA00022448"/>
    </source>
</evidence>
<comment type="similarity">
    <text evidence="1 4">Belongs to the V-ATPase E subunit family.</text>
</comment>
<dbReference type="Pfam" id="PF01991">
    <property type="entry name" value="vATP-synt_E"/>
    <property type="match status" value="1"/>
</dbReference>
<dbReference type="Proteomes" id="UP000280417">
    <property type="component" value="Unassembled WGS sequence"/>
</dbReference>
<keyword evidence="4" id="KW-0375">Hydrogen ion transport</keyword>
<keyword evidence="5" id="KW-0175">Coiled coil</keyword>
<accession>A0A662DI42</accession>
<keyword evidence="3 4" id="KW-0406">Ion transport</keyword>
<dbReference type="GO" id="GO:0046961">
    <property type="term" value="F:proton-transporting ATPase activity, rotational mechanism"/>
    <property type="evidence" value="ECO:0007669"/>
    <property type="project" value="InterPro"/>
</dbReference>